<dbReference type="KEGG" id="aia:AWH56_001630"/>
<evidence type="ECO:0000313" key="2">
    <source>
        <dbReference type="EMBL" id="QOY36422.1"/>
    </source>
</evidence>
<reference evidence="1 3" key="1">
    <citation type="submission" date="2016-10" db="EMBL/GenBank/DDBJ databases">
        <title>Draft genome sequences of four alkaliphilic bacteria belonging to the Anaerobacillus genus.</title>
        <authorList>
            <person name="Bassil N.M."/>
            <person name="Lloyd J.R."/>
        </authorList>
    </citation>
    <scope>NUCLEOTIDE SEQUENCE [LARGE SCALE GENOMIC DNA]</scope>
    <source>
        <strain evidence="1 3">NB2006</strain>
    </source>
</reference>
<gene>
    <name evidence="2" type="ORF">AWH56_001630</name>
    <name evidence="1" type="ORF">AWH56_24005</name>
</gene>
<evidence type="ECO:0000313" key="1">
    <source>
        <dbReference type="EMBL" id="OIJ03790.1"/>
    </source>
</evidence>
<keyword evidence="3" id="KW-1185">Reference proteome</keyword>
<reference evidence="2 3" key="2">
    <citation type="journal article" date="2017" name="Genome Announc.">
        <title>Draft Genome Sequences of Four Alkaliphilic Bacteria Belonging to the Anaerobacillus Genus.</title>
        <authorList>
            <person name="Bassil N.M."/>
            <person name="Lloyd J.R."/>
        </authorList>
    </citation>
    <scope>NUCLEOTIDE SEQUENCE [LARGE SCALE GENOMIC DNA]</scope>
    <source>
        <strain evidence="2 3">NB2006</strain>
    </source>
</reference>
<reference evidence="2 3" key="3">
    <citation type="journal article" date="2019" name="Int. J. Syst. Evol. Microbiol.">
        <title>Anaerobacillus isosaccharinicus sp. nov., an alkaliphilic bacterium which degrades isosaccharinic acid.</title>
        <authorList>
            <person name="Bassil N.M."/>
            <person name="Lloyd J.R."/>
        </authorList>
    </citation>
    <scope>NUCLEOTIDE SEQUENCE [LARGE SCALE GENOMIC DNA]</scope>
    <source>
        <strain evidence="2 3">NB2006</strain>
    </source>
</reference>
<accession>A0A1S2KUJ5</accession>
<organism evidence="1 3">
    <name type="scientific">Anaerobacillus isosaccharinicus</name>
    <dbReference type="NCBI Taxonomy" id="1532552"/>
    <lineage>
        <taxon>Bacteria</taxon>
        <taxon>Bacillati</taxon>
        <taxon>Bacillota</taxon>
        <taxon>Bacilli</taxon>
        <taxon>Bacillales</taxon>
        <taxon>Bacillaceae</taxon>
        <taxon>Anaerobacillus</taxon>
    </lineage>
</organism>
<protein>
    <submittedName>
        <fullName evidence="1">Uncharacterized protein</fullName>
    </submittedName>
</protein>
<dbReference type="EMBL" id="CP063356">
    <property type="protein sequence ID" value="QOY36422.1"/>
    <property type="molecule type" value="Genomic_DNA"/>
</dbReference>
<proteinExistence type="predicted"/>
<dbReference type="AlphaFoldDB" id="A0A1S2KUJ5"/>
<name>A0A1S2KUJ5_9BACI</name>
<dbReference type="Proteomes" id="UP000180175">
    <property type="component" value="Chromosome"/>
</dbReference>
<sequence>MSEHQKLKAQIKKFLAEFDLKLEDPHNLSSLFQILEQKGHITTDEIREVEVTLLRSSFRFLDGIIGKADTYIVFNHQFEIAFCSEQFVEQFQEFMISDHEKTKLIDLLKLVQDTGETIGLELIIHGTRITGKIFSVFKGNYYILLIMID</sequence>
<evidence type="ECO:0000313" key="3">
    <source>
        <dbReference type="Proteomes" id="UP000180175"/>
    </source>
</evidence>
<dbReference type="EMBL" id="LQXD01000206">
    <property type="protein sequence ID" value="OIJ03790.1"/>
    <property type="molecule type" value="Genomic_DNA"/>
</dbReference>
<dbReference type="RefSeq" id="WP_071319449.1">
    <property type="nucleotide sequence ID" value="NZ_CP063356.2"/>
</dbReference>
<reference evidence="2" key="4">
    <citation type="submission" date="2020-10" db="EMBL/GenBank/DDBJ databases">
        <authorList>
            <person name="Bassil N.M."/>
            <person name="Lloyd J.R."/>
        </authorList>
    </citation>
    <scope>NUCLEOTIDE SEQUENCE</scope>
    <source>
        <strain evidence="2">NB2006</strain>
    </source>
</reference>